<keyword evidence="2" id="KW-1185">Reference proteome</keyword>
<protein>
    <submittedName>
        <fullName evidence="1">Uncharacterized protein</fullName>
    </submittedName>
</protein>
<accession>A0AAW1XGC9</accession>
<proteinExistence type="predicted"/>
<evidence type="ECO:0000313" key="2">
    <source>
        <dbReference type="Proteomes" id="UP001457282"/>
    </source>
</evidence>
<reference evidence="1 2" key="1">
    <citation type="journal article" date="2023" name="G3 (Bethesda)">
        <title>A chromosome-length genome assembly and annotation of blackberry (Rubus argutus, cv. 'Hillquist').</title>
        <authorList>
            <person name="Bruna T."/>
            <person name="Aryal R."/>
            <person name="Dudchenko O."/>
            <person name="Sargent D.J."/>
            <person name="Mead D."/>
            <person name="Buti M."/>
            <person name="Cavallini A."/>
            <person name="Hytonen T."/>
            <person name="Andres J."/>
            <person name="Pham M."/>
            <person name="Weisz D."/>
            <person name="Mascagni F."/>
            <person name="Usai G."/>
            <person name="Natali L."/>
            <person name="Bassil N."/>
            <person name="Fernandez G.E."/>
            <person name="Lomsadze A."/>
            <person name="Armour M."/>
            <person name="Olukolu B."/>
            <person name="Poorten T."/>
            <person name="Britton C."/>
            <person name="Davik J."/>
            <person name="Ashrafi H."/>
            <person name="Aiden E.L."/>
            <person name="Borodovsky M."/>
            <person name="Worthington M."/>
        </authorList>
    </citation>
    <scope>NUCLEOTIDE SEQUENCE [LARGE SCALE GENOMIC DNA]</scope>
    <source>
        <strain evidence="1">PI 553951</strain>
    </source>
</reference>
<organism evidence="1 2">
    <name type="scientific">Rubus argutus</name>
    <name type="common">Southern blackberry</name>
    <dbReference type="NCBI Taxonomy" id="59490"/>
    <lineage>
        <taxon>Eukaryota</taxon>
        <taxon>Viridiplantae</taxon>
        <taxon>Streptophyta</taxon>
        <taxon>Embryophyta</taxon>
        <taxon>Tracheophyta</taxon>
        <taxon>Spermatophyta</taxon>
        <taxon>Magnoliopsida</taxon>
        <taxon>eudicotyledons</taxon>
        <taxon>Gunneridae</taxon>
        <taxon>Pentapetalae</taxon>
        <taxon>rosids</taxon>
        <taxon>fabids</taxon>
        <taxon>Rosales</taxon>
        <taxon>Rosaceae</taxon>
        <taxon>Rosoideae</taxon>
        <taxon>Rosoideae incertae sedis</taxon>
        <taxon>Rubus</taxon>
    </lineage>
</organism>
<name>A0AAW1XGC9_RUBAR</name>
<evidence type="ECO:0000313" key="1">
    <source>
        <dbReference type="EMBL" id="KAK9935439.1"/>
    </source>
</evidence>
<comment type="caution">
    <text evidence="1">The sequence shown here is derived from an EMBL/GenBank/DDBJ whole genome shotgun (WGS) entry which is preliminary data.</text>
</comment>
<gene>
    <name evidence="1" type="ORF">M0R45_022542</name>
</gene>
<dbReference type="EMBL" id="JBEDUW010000004">
    <property type="protein sequence ID" value="KAK9935439.1"/>
    <property type="molecule type" value="Genomic_DNA"/>
</dbReference>
<dbReference type="Proteomes" id="UP001457282">
    <property type="component" value="Unassembled WGS sequence"/>
</dbReference>
<sequence>MDHMLDNVEEFRTEEVRPNCLRIHQKRDRWKLKMLEKSKGATTDMASDDEFRSASIERKVQFSASTDDEEMAEWFGNGKL</sequence>
<dbReference type="AlphaFoldDB" id="A0AAW1XGC9"/>